<evidence type="ECO:0000313" key="2">
    <source>
        <dbReference type="Proteomes" id="UP000442109"/>
    </source>
</evidence>
<dbReference type="AlphaFoldDB" id="A0A844M265"/>
<proteinExistence type="predicted"/>
<comment type="caution">
    <text evidence="1">The sequence shown here is derived from an EMBL/GenBank/DDBJ whole genome shotgun (WGS) entry which is preliminary data.</text>
</comment>
<gene>
    <name evidence="1" type="ORF">GB996_08745</name>
</gene>
<protein>
    <submittedName>
        <fullName evidence="1">Uncharacterized protein</fullName>
    </submittedName>
</protein>
<name>A0A844M265_9GAMM</name>
<dbReference type="RefSeq" id="WP_155587441.1">
    <property type="nucleotide sequence ID" value="NZ_WFKQ01000008.1"/>
</dbReference>
<organism evidence="1 2">
    <name type="scientific">Psychrobacter sanguinis</name>
    <dbReference type="NCBI Taxonomy" id="861445"/>
    <lineage>
        <taxon>Bacteria</taxon>
        <taxon>Pseudomonadati</taxon>
        <taxon>Pseudomonadota</taxon>
        <taxon>Gammaproteobacteria</taxon>
        <taxon>Moraxellales</taxon>
        <taxon>Moraxellaceae</taxon>
        <taxon>Psychrobacter</taxon>
    </lineage>
</organism>
<dbReference type="EMBL" id="WFKQ01000008">
    <property type="protein sequence ID" value="MUG32884.1"/>
    <property type="molecule type" value="Genomic_DNA"/>
</dbReference>
<reference evidence="1 2" key="1">
    <citation type="journal article" date="2019" name="PLoS ONE">
        <title>Pup mortality in New Zealand sea lions (Phocarctos hookeri) at Enderby Island, Auckland Islands, 2013-18.</title>
        <authorList>
            <person name="Michael S.A."/>
            <person name="Hayman D.T.S."/>
            <person name="Gray R."/>
            <person name="Zhang J."/>
            <person name="Rogers L."/>
            <person name="Roe W.D."/>
        </authorList>
    </citation>
    <scope>NUCLEOTIDE SEQUENCE [LARGE SCALE GENOMIC DNA]</scope>
    <source>
        <strain evidence="1 2">SM868</strain>
    </source>
</reference>
<dbReference type="Proteomes" id="UP000442109">
    <property type="component" value="Unassembled WGS sequence"/>
</dbReference>
<accession>A0A844M265</accession>
<keyword evidence="2" id="KW-1185">Reference proteome</keyword>
<dbReference type="OrthoDB" id="6658410at2"/>
<evidence type="ECO:0000313" key="1">
    <source>
        <dbReference type="EMBL" id="MUG32884.1"/>
    </source>
</evidence>
<sequence length="186" mass="21185">MSVVIGAGVLTLVAAGYVGRKGWLAFHRAVGITPGKMKYIEPSQQQPKMRQLSLSAERMQDLPPSVLQQLQRIDTKAQLLQQWRDELTQSGQTPAVSEEEFLVNKLLKERLPELLTNYQRLARHDAVLQQTQPDSPTQSHGEGSALNLVFELLITIEARLDALLTRYQHNTLQDMQVMQRYLQQRQ</sequence>